<evidence type="ECO:0000259" key="14">
    <source>
        <dbReference type="Pfam" id="PF15024"/>
    </source>
</evidence>
<dbReference type="EC" id="2.4.1.155" evidence="4"/>
<dbReference type="OrthoDB" id="5842122at2759"/>
<comment type="subcellular location">
    <subcellularLocation>
        <location evidence="1">Golgi apparatus membrane</location>
        <topology evidence="1">Single-pass type II membrane protein</topology>
    </subcellularLocation>
</comment>
<accession>A0A3P7N0J6</accession>
<evidence type="ECO:0000256" key="12">
    <source>
        <dbReference type="ARBA" id="ARBA00023180"/>
    </source>
</evidence>
<keyword evidence="10" id="KW-0333">Golgi apparatus</keyword>
<evidence type="ECO:0000256" key="11">
    <source>
        <dbReference type="ARBA" id="ARBA00023136"/>
    </source>
</evidence>
<dbReference type="GO" id="GO:0000139">
    <property type="term" value="C:Golgi membrane"/>
    <property type="evidence" value="ECO:0007669"/>
    <property type="project" value="UniProtKB-SubCell"/>
</dbReference>
<feature type="domain" description="Glycosyltransferase family 18 catalytic" evidence="14">
    <location>
        <begin position="2"/>
        <end position="128"/>
    </location>
</feature>
<keyword evidence="12" id="KW-0325">Glycoprotein</keyword>
<keyword evidence="8" id="KW-0735">Signal-anchor</keyword>
<dbReference type="InterPro" id="IPR026116">
    <property type="entry name" value="GT18_cat"/>
</dbReference>
<evidence type="ECO:0000256" key="8">
    <source>
        <dbReference type="ARBA" id="ARBA00022968"/>
    </source>
</evidence>
<keyword evidence="7" id="KW-0812">Transmembrane</keyword>
<keyword evidence="16" id="KW-1185">Reference proteome</keyword>
<dbReference type="GO" id="GO:0006487">
    <property type="term" value="P:protein N-linked glycosylation"/>
    <property type="evidence" value="ECO:0007669"/>
    <property type="project" value="TreeGrafter"/>
</dbReference>
<gene>
    <name evidence="15" type="ORF">CGOC_LOCUS13026</name>
</gene>
<keyword evidence="6" id="KW-0808">Transferase</keyword>
<keyword evidence="9" id="KW-1133">Transmembrane helix</keyword>
<evidence type="ECO:0000256" key="2">
    <source>
        <dbReference type="ARBA" id="ARBA00004922"/>
    </source>
</evidence>
<dbReference type="EMBL" id="UYRV01127686">
    <property type="protein sequence ID" value="VDN35765.1"/>
    <property type="molecule type" value="Genomic_DNA"/>
</dbReference>
<proteinExistence type="inferred from homology"/>
<dbReference type="UniPathway" id="UPA00378"/>
<dbReference type="InterPro" id="IPR052105">
    <property type="entry name" value="MGAT5_Glycosyltransferase"/>
</dbReference>
<keyword evidence="5" id="KW-0328">Glycosyltransferase</keyword>
<evidence type="ECO:0000256" key="10">
    <source>
        <dbReference type="ARBA" id="ARBA00023034"/>
    </source>
</evidence>
<evidence type="ECO:0000256" key="13">
    <source>
        <dbReference type="ARBA" id="ARBA00048243"/>
    </source>
</evidence>
<evidence type="ECO:0000313" key="16">
    <source>
        <dbReference type="Proteomes" id="UP000271889"/>
    </source>
</evidence>
<evidence type="ECO:0000256" key="9">
    <source>
        <dbReference type="ARBA" id="ARBA00022989"/>
    </source>
</evidence>
<protein>
    <recommendedName>
        <fullName evidence="4">alpha-1,6-mannosyl-glycoprotein 6-beta-N-acetylglucosaminyltransferase</fullName>
        <ecNumber evidence="4">2.4.1.155</ecNumber>
    </recommendedName>
</protein>
<comment type="catalytic activity">
    <reaction evidence="13">
        <text>N(4)-{beta-D-GlcNAc-(1-&gt;2)-[beta-D-GlcNAc-(1-&gt;4)]-alpha-D-Man-(1-&gt;3)-[beta-D-GlcNAc-(1-&gt;2)-alpha-D-Man-(1-&gt;6)]-beta-D-Man-(1-&gt;4)-beta-D-GlcNAc-(1-&gt;4)-beta-D-GlcNAc}-L-asparaginyl-[protein] + UDP-N-acetyl-alpha-D-glucosamine = N(4)-{beta-D-GlcNAc-(1-&gt;2)-[beta-D-GlcNAc-(1-&gt;4)]-alpha-D-Man-(1-&gt;3)-[beta-D-GlcNAc-(1-&gt;2)-[beta-D-GlcNAc-(1-&gt;6)]-alpha-D-Man-(1-&gt;6)]-beta-D-Man-(1-&gt;4)-beta-D-GlcNAc-(1-&gt;4)-beta-D-GlcNAc}-L-asparaginyl-[protein] + UDP + H(+)</text>
        <dbReference type="Rhea" id="RHEA:16921"/>
        <dbReference type="Rhea" id="RHEA-COMP:14374"/>
        <dbReference type="Rhea" id="RHEA-COMP:14377"/>
        <dbReference type="ChEBI" id="CHEBI:15378"/>
        <dbReference type="ChEBI" id="CHEBI:57705"/>
        <dbReference type="ChEBI" id="CHEBI:58223"/>
        <dbReference type="ChEBI" id="CHEBI:139507"/>
        <dbReference type="ChEBI" id="CHEBI:139510"/>
        <dbReference type="EC" id="2.4.1.155"/>
    </reaction>
</comment>
<evidence type="ECO:0000256" key="3">
    <source>
        <dbReference type="ARBA" id="ARBA00007477"/>
    </source>
</evidence>
<evidence type="ECO:0000313" key="15">
    <source>
        <dbReference type="EMBL" id="VDN35765.1"/>
    </source>
</evidence>
<comment type="similarity">
    <text evidence="3">Belongs to the glycosyltransferase 18 family.</text>
</comment>
<organism evidence="15 16">
    <name type="scientific">Cylicostephanus goldi</name>
    <name type="common">Nematode worm</name>
    <dbReference type="NCBI Taxonomy" id="71465"/>
    <lineage>
        <taxon>Eukaryota</taxon>
        <taxon>Metazoa</taxon>
        <taxon>Ecdysozoa</taxon>
        <taxon>Nematoda</taxon>
        <taxon>Chromadorea</taxon>
        <taxon>Rhabditida</taxon>
        <taxon>Rhabditina</taxon>
        <taxon>Rhabditomorpha</taxon>
        <taxon>Strongyloidea</taxon>
        <taxon>Strongylidae</taxon>
        <taxon>Cylicostephanus</taxon>
    </lineage>
</organism>
<dbReference type="AlphaFoldDB" id="A0A3P7N0J6"/>
<name>A0A3P7N0J6_CYLGO</name>
<evidence type="ECO:0000256" key="5">
    <source>
        <dbReference type="ARBA" id="ARBA00022676"/>
    </source>
</evidence>
<sequence length="129" mass="14511">MFKNIINHGFLNFTGITSLLRSVDIFVGLGFPFEGPAPLEAIANGAIFINPKFKLVLNDFLQFTSQLPYIERLGKPYVYTVDVNDTKALAEAIRSALKEKPRPYLPEEFTPEGMLIRVNMLLSRDLCST</sequence>
<dbReference type="Pfam" id="PF15024">
    <property type="entry name" value="Glyco_transf_18"/>
    <property type="match status" value="1"/>
</dbReference>
<dbReference type="GO" id="GO:0030144">
    <property type="term" value="F:alpha-1,6-mannosylglycoprotein 6-beta-N-acetylglucosaminyltransferase activity"/>
    <property type="evidence" value="ECO:0007669"/>
    <property type="project" value="UniProtKB-EC"/>
</dbReference>
<evidence type="ECO:0000256" key="4">
    <source>
        <dbReference type="ARBA" id="ARBA00012671"/>
    </source>
</evidence>
<keyword evidence="11" id="KW-0472">Membrane</keyword>
<evidence type="ECO:0000256" key="7">
    <source>
        <dbReference type="ARBA" id="ARBA00022692"/>
    </source>
</evidence>
<dbReference type="PANTHER" id="PTHR15075">
    <property type="entry name" value="ALPHA-MANNOSIDE BETA-1,6-N-ACETYLGLUCOSAMINYLTRANSFERASE"/>
    <property type="match status" value="1"/>
</dbReference>
<evidence type="ECO:0000256" key="1">
    <source>
        <dbReference type="ARBA" id="ARBA00004323"/>
    </source>
</evidence>
<dbReference type="Proteomes" id="UP000271889">
    <property type="component" value="Unassembled WGS sequence"/>
</dbReference>
<reference evidence="15 16" key="1">
    <citation type="submission" date="2018-11" db="EMBL/GenBank/DDBJ databases">
        <authorList>
            <consortium name="Pathogen Informatics"/>
        </authorList>
    </citation>
    <scope>NUCLEOTIDE SEQUENCE [LARGE SCALE GENOMIC DNA]</scope>
</reference>
<comment type="pathway">
    <text evidence="2">Protein modification; protein glycosylation.</text>
</comment>
<evidence type="ECO:0000256" key="6">
    <source>
        <dbReference type="ARBA" id="ARBA00022679"/>
    </source>
</evidence>
<feature type="non-terminal residue" evidence="15">
    <location>
        <position position="129"/>
    </location>
</feature>
<dbReference type="PANTHER" id="PTHR15075:SF2">
    <property type="entry name" value="ALPHA-1,6-MANNOSYLGLYCOPROTEIN 6-BETA-N-ACETYLGLUCOSAMINYLTRANSFERASE"/>
    <property type="match status" value="1"/>
</dbReference>